<dbReference type="EMBL" id="UOGD01000370">
    <property type="protein sequence ID" value="VAX27141.1"/>
    <property type="molecule type" value="Genomic_DNA"/>
</dbReference>
<protein>
    <submittedName>
        <fullName evidence="2">Uncharacterized protein</fullName>
    </submittedName>
</protein>
<feature type="coiled-coil region" evidence="1">
    <location>
        <begin position="21"/>
        <end position="48"/>
    </location>
</feature>
<evidence type="ECO:0000313" key="2">
    <source>
        <dbReference type="EMBL" id="VAX27141.1"/>
    </source>
</evidence>
<gene>
    <name evidence="2" type="ORF">MNBD_IGNAVI01-2301</name>
</gene>
<reference evidence="2" key="1">
    <citation type="submission" date="2018-06" db="EMBL/GenBank/DDBJ databases">
        <authorList>
            <person name="Zhirakovskaya E."/>
        </authorList>
    </citation>
    <scope>NUCLEOTIDE SEQUENCE</scope>
</reference>
<sequence length="142" mass="16409">MNKKNINPLPANHKRVISVTARLLEKELNELEDLIQNDNDQLTKKINRTLTQEQRNGITKLVEEIRSKNEEMFYKFDLHVEKLNEHQLVYSKVNYLITILSDSTSKGLKGYGSLDKEAAESLDNFMNDLISKFTVIESILAQ</sequence>
<name>A0A3B1CKV1_9ZZZZ</name>
<dbReference type="AlphaFoldDB" id="A0A3B1CKV1"/>
<organism evidence="2">
    <name type="scientific">hydrothermal vent metagenome</name>
    <dbReference type="NCBI Taxonomy" id="652676"/>
    <lineage>
        <taxon>unclassified sequences</taxon>
        <taxon>metagenomes</taxon>
        <taxon>ecological metagenomes</taxon>
    </lineage>
</organism>
<accession>A0A3B1CKV1</accession>
<keyword evidence="1" id="KW-0175">Coiled coil</keyword>
<proteinExistence type="predicted"/>
<evidence type="ECO:0000256" key="1">
    <source>
        <dbReference type="SAM" id="Coils"/>
    </source>
</evidence>